<organism evidence="1 2">
    <name type="scientific">Pseudomonas syringae pv. tomato</name>
    <dbReference type="NCBI Taxonomy" id="323"/>
    <lineage>
        <taxon>Bacteria</taxon>
        <taxon>Pseudomonadati</taxon>
        <taxon>Pseudomonadota</taxon>
        <taxon>Gammaproteobacteria</taxon>
        <taxon>Pseudomonadales</taxon>
        <taxon>Pseudomonadaceae</taxon>
        <taxon>Pseudomonas</taxon>
    </lineage>
</organism>
<name>A0AB36KR74_PSEUB</name>
<dbReference type="AntiFam" id="ANF00261">
    <property type="entry name" value="Protein of unknown function (DUF1534)"/>
</dbReference>
<sequence length="65" mass="7266">MVDSGQWIPTGSGRRAYFWTRPSFLTLQRGNAVGDAPRHRFALRRRFGTGRGASRTACRRGASAR</sequence>
<evidence type="ECO:0008006" key="3">
    <source>
        <dbReference type="Google" id="ProtNLM"/>
    </source>
</evidence>
<protein>
    <recommendedName>
        <fullName evidence="3">DUF1534 domain-containing protein</fullName>
    </recommendedName>
</protein>
<dbReference type="EMBL" id="MSDS01000017">
    <property type="protein sequence ID" value="OPE59169.1"/>
    <property type="molecule type" value="Genomic_DNA"/>
</dbReference>
<evidence type="ECO:0000313" key="1">
    <source>
        <dbReference type="EMBL" id="OPE59169.1"/>
    </source>
</evidence>
<evidence type="ECO:0000313" key="2">
    <source>
        <dbReference type="Proteomes" id="UP000189855"/>
    </source>
</evidence>
<gene>
    <name evidence="1" type="ORF">BTW15_15530</name>
</gene>
<accession>A0AB36KR74</accession>
<proteinExistence type="predicted"/>
<dbReference type="AlphaFoldDB" id="A0AB36KR74"/>
<comment type="caution">
    <text evidence="1">The sequence shown here is derived from an EMBL/GenBank/DDBJ whole genome shotgun (WGS) entry which is preliminary data.</text>
</comment>
<reference evidence="1 2" key="1">
    <citation type="journal article" date="2017" name="Mol. Ecol.">
        <title>Adaptation of the pathogen, Pseudomonas syringae, during experimental evolution on a native vs. alternative host plant.</title>
        <authorList>
            <person name="Meaden S."/>
            <person name="Koskella B."/>
        </authorList>
    </citation>
    <scope>NUCLEOTIDE SEQUENCE [LARGE SCALE GENOMIC DNA]</scope>
    <source>
        <strain evidence="1 2">PT23</strain>
    </source>
</reference>
<dbReference type="Proteomes" id="UP000189855">
    <property type="component" value="Unassembled WGS sequence"/>
</dbReference>